<feature type="compositionally biased region" description="Basic and acidic residues" evidence="2">
    <location>
        <begin position="193"/>
        <end position="213"/>
    </location>
</feature>
<dbReference type="Pfam" id="PF00397">
    <property type="entry name" value="WW"/>
    <property type="match status" value="1"/>
</dbReference>
<dbReference type="PANTHER" id="PTHR15377">
    <property type="entry name" value="TRANSCRIPTION ELONGATION REGULATOR 1"/>
    <property type="match status" value="1"/>
</dbReference>
<sequence length="770" mass="87433">MAAPNGPPGPPPGAPPSFPSNGMARPPGPPAGAPFQAQPGMGFPAYGAFPPPPPTLMPNFAPPLPPGWTEHLAPDGRTKYYYNSNTKESTYTRPTFIANGNAVASSSTAEAPKKKKKEKAKDKVSIPGTTWQRIKTNEGNVFYFEKESKRSEWTIPEEIKVEVEALEKDEQEAAAALAREKELEEERIRAEIEAEKKRIREEVEANRKRKAEETAASAKRAKTDGDDEGGERREEEEETYGPADEQDEAAWMKAVAAEFAEADAKAQEDRAEDAQHTKEEEQAAAQKVFAVPDKVNVSLEEGKALFRALLAEKDISPFTPWDQSLPLFINDPRYILLSSAKDRREVYEDYCRDVGRARRLGKATKTTESDPEKEYKALMREQVTSTRTRFDDFKRQWKRDKRFYSYGRDDREREKTFKVHLRELGERKRADAQRAETDFNELLAETDIKPDSVWSNVKKGISSDPRYDAVGSSSLREELYNTHVKKLESVPADETPEQAAERKLKARQEKAAASLKERESRVKEEQGRMAKEMDKSRAGAGREEAQRLFGSLLVDQVRDHEIPWTQAVQFLSADPRFNHPSLSSHDKQRMFGEHVTRISSKRSNALHSLFEANFPSLDTSYESVYPHIIDDPLVKRLQLSPDALEARFDEWKQSRLADARRDFDEMLGDNSFVDFWSKMRKKTLDEEAAKVKEDEMDDGEGLGEGGDADITALGRQINLEEIKSVLRRDKRYRQFDHIPEQREQWIRVSLPGMQMVGRADPPSFLYSGPS</sequence>
<dbReference type="PROSITE" id="PS01159">
    <property type="entry name" value="WW_DOMAIN_1"/>
    <property type="match status" value="1"/>
</dbReference>
<dbReference type="PROSITE" id="PS50020">
    <property type="entry name" value="WW_DOMAIN_2"/>
    <property type="match status" value="2"/>
</dbReference>
<feature type="compositionally biased region" description="Basic and acidic residues" evidence="2">
    <location>
        <begin position="262"/>
        <end position="281"/>
    </location>
</feature>
<feature type="compositionally biased region" description="Basic and acidic residues" evidence="2">
    <location>
        <begin position="499"/>
        <end position="541"/>
    </location>
</feature>
<feature type="region of interest" description="Disordered" evidence="2">
    <location>
        <begin position="103"/>
        <end position="125"/>
    </location>
</feature>
<evidence type="ECO:0008006" key="7">
    <source>
        <dbReference type="Google" id="ProtNLM"/>
    </source>
</evidence>
<dbReference type="InterPro" id="IPR001202">
    <property type="entry name" value="WW_dom"/>
</dbReference>
<dbReference type="InterPro" id="IPR002713">
    <property type="entry name" value="FF_domain"/>
</dbReference>
<evidence type="ECO:0000256" key="1">
    <source>
        <dbReference type="ARBA" id="ARBA00022737"/>
    </source>
</evidence>
<evidence type="ECO:0000259" key="3">
    <source>
        <dbReference type="PROSITE" id="PS50020"/>
    </source>
</evidence>
<proteinExistence type="predicted"/>
<dbReference type="RefSeq" id="XP_021870844.1">
    <property type="nucleotide sequence ID" value="XM_022012866.1"/>
</dbReference>
<dbReference type="GO" id="GO:0003712">
    <property type="term" value="F:transcription coregulator activity"/>
    <property type="evidence" value="ECO:0007669"/>
    <property type="project" value="TreeGrafter"/>
</dbReference>
<evidence type="ECO:0000313" key="5">
    <source>
        <dbReference type="EMBL" id="ORX36775.1"/>
    </source>
</evidence>
<dbReference type="InterPro" id="IPR036517">
    <property type="entry name" value="FF_domain_sf"/>
</dbReference>
<dbReference type="Pfam" id="PF01846">
    <property type="entry name" value="FF"/>
    <property type="match status" value="3"/>
</dbReference>
<organism evidence="5 6">
    <name type="scientific">Kockovaella imperatae</name>
    <dbReference type="NCBI Taxonomy" id="4999"/>
    <lineage>
        <taxon>Eukaryota</taxon>
        <taxon>Fungi</taxon>
        <taxon>Dikarya</taxon>
        <taxon>Basidiomycota</taxon>
        <taxon>Agaricomycotina</taxon>
        <taxon>Tremellomycetes</taxon>
        <taxon>Tremellales</taxon>
        <taxon>Cuniculitremaceae</taxon>
        <taxon>Kockovaella</taxon>
    </lineage>
</organism>
<dbReference type="GO" id="GO:0070063">
    <property type="term" value="F:RNA polymerase binding"/>
    <property type="evidence" value="ECO:0007669"/>
    <property type="project" value="InterPro"/>
</dbReference>
<dbReference type="SMART" id="SM00441">
    <property type="entry name" value="FF"/>
    <property type="match status" value="5"/>
</dbReference>
<dbReference type="InParanoid" id="A0A1Y1UI54"/>
<dbReference type="GeneID" id="33554674"/>
<feature type="region of interest" description="Disordered" evidence="2">
    <location>
        <begin position="489"/>
        <end position="541"/>
    </location>
</feature>
<feature type="region of interest" description="Disordered" evidence="2">
    <location>
        <begin position="193"/>
        <end position="285"/>
    </location>
</feature>
<evidence type="ECO:0000313" key="6">
    <source>
        <dbReference type="Proteomes" id="UP000193218"/>
    </source>
</evidence>
<dbReference type="PANTHER" id="PTHR15377:SF3">
    <property type="entry name" value="WW DOMAIN-CONTAINING PROTEIN"/>
    <property type="match status" value="1"/>
</dbReference>
<dbReference type="PROSITE" id="PS51676">
    <property type="entry name" value="FF"/>
    <property type="match status" value="2"/>
</dbReference>
<dbReference type="GO" id="GO:0005634">
    <property type="term" value="C:nucleus"/>
    <property type="evidence" value="ECO:0007669"/>
    <property type="project" value="TreeGrafter"/>
</dbReference>
<dbReference type="InterPro" id="IPR036020">
    <property type="entry name" value="WW_dom_sf"/>
</dbReference>
<evidence type="ECO:0000256" key="2">
    <source>
        <dbReference type="SAM" id="MobiDB-lite"/>
    </source>
</evidence>
<feature type="compositionally biased region" description="Acidic residues" evidence="2">
    <location>
        <begin position="225"/>
        <end position="248"/>
    </location>
</feature>
<dbReference type="STRING" id="4999.A0A1Y1UI54"/>
<feature type="compositionally biased region" description="Pro residues" evidence="2">
    <location>
        <begin position="1"/>
        <end position="18"/>
    </location>
</feature>
<dbReference type="Proteomes" id="UP000193218">
    <property type="component" value="Unassembled WGS sequence"/>
</dbReference>
<dbReference type="FunFam" id="1.10.10.440:FF:000048">
    <property type="entry name" value="Conserved expressed protein"/>
    <property type="match status" value="1"/>
</dbReference>
<feature type="domain" description="WW" evidence="3">
    <location>
        <begin position="62"/>
        <end position="96"/>
    </location>
</feature>
<dbReference type="EMBL" id="NBSH01000007">
    <property type="protein sequence ID" value="ORX36775.1"/>
    <property type="molecule type" value="Genomic_DNA"/>
</dbReference>
<dbReference type="OrthoDB" id="410044at2759"/>
<dbReference type="SUPFAM" id="SSF51045">
    <property type="entry name" value="WW domain"/>
    <property type="match status" value="2"/>
</dbReference>
<reference evidence="5 6" key="1">
    <citation type="submission" date="2017-03" db="EMBL/GenBank/DDBJ databases">
        <title>Widespread Adenine N6-methylation of Active Genes in Fungi.</title>
        <authorList>
            <consortium name="DOE Joint Genome Institute"/>
            <person name="Mondo S.J."/>
            <person name="Dannebaum R.O."/>
            <person name="Kuo R.C."/>
            <person name="Louie K.B."/>
            <person name="Bewick A.J."/>
            <person name="Labutti K."/>
            <person name="Haridas S."/>
            <person name="Kuo A."/>
            <person name="Salamov A."/>
            <person name="Ahrendt S.R."/>
            <person name="Lau R."/>
            <person name="Bowen B.P."/>
            <person name="Lipzen A."/>
            <person name="Sullivan W."/>
            <person name="Andreopoulos W.B."/>
            <person name="Clum A."/>
            <person name="Lindquist E."/>
            <person name="Daum C."/>
            <person name="Northen T.R."/>
            <person name="Ramamoorthy G."/>
            <person name="Schmitz R.J."/>
            <person name="Gryganskyi A."/>
            <person name="Culley D."/>
            <person name="Magnuson J."/>
            <person name="James T.Y."/>
            <person name="O'Malley M.A."/>
            <person name="Stajich J.E."/>
            <person name="Spatafora J.W."/>
            <person name="Visel A."/>
            <person name="Grigoriev I.V."/>
        </authorList>
    </citation>
    <scope>NUCLEOTIDE SEQUENCE [LARGE SCALE GENOMIC DNA]</scope>
    <source>
        <strain evidence="5 6">NRRL Y-17943</strain>
    </source>
</reference>
<dbReference type="FunCoup" id="A0A1Y1UI54">
    <property type="interactions" value="144"/>
</dbReference>
<comment type="caution">
    <text evidence="5">The sequence shown here is derived from an EMBL/GenBank/DDBJ whole genome shotgun (WGS) entry which is preliminary data.</text>
</comment>
<name>A0A1Y1UI54_9TREE</name>
<feature type="domain" description="FF" evidence="4">
    <location>
        <begin position="299"/>
        <end position="353"/>
    </location>
</feature>
<feature type="region of interest" description="Disordered" evidence="2">
    <location>
        <begin position="1"/>
        <end position="50"/>
    </location>
</feature>
<dbReference type="FunFam" id="1.10.10.440:FF:000044">
    <property type="entry name" value="Transcription elongation regulator 1"/>
    <property type="match status" value="1"/>
</dbReference>
<dbReference type="Gene3D" id="2.20.70.10">
    <property type="match status" value="2"/>
</dbReference>
<protein>
    <recommendedName>
        <fullName evidence="7">Transcription elongation regulator 1</fullName>
    </recommendedName>
</protein>
<gene>
    <name evidence="5" type="ORF">BD324DRAFT_467240</name>
</gene>
<feature type="domain" description="WW" evidence="3">
    <location>
        <begin position="131"/>
        <end position="158"/>
    </location>
</feature>
<keyword evidence="1" id="KW-0677">Repeat</keyword>
<feature type="compositionally biased region" description="Low complexity" evidence="2">
    <location>
        <begin position="249"/>
        <end position="259"/>
    </location>
</feature>
<feature type="compositionally biased region" description="Low complexity" evidence="2">
    <location>
        <begin position="33"/>
        <end position="48"/>
    </location>
</feature>
<dbReference type="Gene3D" id="1.10.10.440">
    <property type="entry name" value="FF domain"/>
    <property type="match status" value="5"/>
</dbReference>
<dbReference type="CDD" id="cd00201">
    <property type="entry name" value="WW"/>
    <property type="match status" value="2"/>
</dbReference>
<dbReference type="SMART" id="SM00456">
    <property type="entry name" value="WW"/>
    <property type="match status" value="2"/>
</dbReference>
<feature type="domain" description="FF" evidence="4">
    <location>
        <begin position="429"/>
        <end position="486"/>
    </location>
</feature>
<accession>A0A1Y1UI54</accession>
<dbReference type="InterPro" id="IPR045148">
    <property type="entry name" value="TCRG1-like"/>
</dbReference>
<dbReference type="AlphaFoldDB" id="A0A1Y1UI54"/>
<keyword evidence="6" id="KW-1185">Reference proteome</keyword>
<evidence type="ECO:0000259" key="4">
    <source>
        <dbReference type="PROSITE" id="PS51676"/>
    </source>
</evidence>
<dbReference type="SUPFAM" id="SSF81698">
    <property type="entry name" value="FF domain"/>
    <property type="match status" value="4"/>
</dbReference>